<dbReference type="RefSeq" id="WP_182152593.1">
    <property type="nucleotide sequence ID" value="NZ_JACEZU010000003.1"/>
</dbReference>
<reference evidence="1 2" key="1">
    <citation type="submission" date="2020-07" db="EMBL/GenBank/DDBJ databases">
        <title>Novel species isolated from subtropical streams in China.</title>
        <authorList>
            <person name="Lu H."/>
        </authorList>
    </citation>
    <scope>NUCLEOTIDE SEQUENCE [LARGE SCALE GENOMIC DNA]</scope>
    <source>
        <strain evidence="1 2">LX47W</strain>
    </source>
</reference>
<evidence type="ECO:0000313" key="2">
    <source>
        <dbReference type="Proteomes" id="UP000573499"/>
    </source>
</evidence>
<comment type="caution">
    <text evidence="1">The sequence shown here is derived from an EMBL/GenBank/DDBJ whole genome shotgun (WGS) entry which is preliminary data.</text>
</comment>
<dbReference type="EMBL" id="JACEZU010000003">
    <property type="protein sequence ID" value="MBA5686726.1"/>
    <property type="molecule type" value="Genomic_DNA"/>
</dbReference>
<evidence type="ECO:0000313" key="1">
    <source>
        <dbReference type="EMBL" id="MBA5686726.1"/>
    </source>
</evidence>
<keyword evidence="2" id="KW-1185">Reference proteome</keyword>
<name>A0A7W2F7T6_9BURK</name>
<protein>
    <submittedName>
        <fullName evidence="1">Uncharacterized protein</fullName>
    </submittedName>
</protein>
<dbReference type="AlphaFoldDB" id="A0A7W2F7T6"/>
<accession>A0A7W2F7T6</accession>
<dbReference type="Proteomes" id="UP000573499">
    <property type="component" value="Unassembled WGS sequence"/>
</dbReference>
<proteinExistence type="predicted"/>
<sequence length="144" mass="16436">MAHFIQIGGLRDKCYVQIPDGIWSARSDLEQKQITEAVEKGFISDAAGGIGIKKSPRYHISIKSDYRLCTQLRAEFNSETFRSNVLTPFVSPYEGRTPATAGEQRRWFEEERTARSTYDSNVTDVVLKFLNFDREKNHSNLSTP</sequence>
<organism evidence="1 2">
    <name type="scientific">Rugamonas apoptosis</name>
    <dbReference type="NCBI Taxonomy" id="2758570"/>
    <lineage>
        <taxon>Bacteria</taxon>
        <taxon>Pseudomonadati</taxon>
        <taxon>Pseudomonadota</taxon>
        <taxon>Betaproteobacteria</taxon>
        <taxon>Burkholderiales</taxon>
        <taxon>Oxalobacteraceae</taxon>
        <taxon>Telluria group</taxon>
        <taxon>Rugamonas</taxon>
    </lineage>
</organism>
<gene>
    <name evidence="1" type="ORF">H3H39_06615</name>
</gene>